<evidence type="ECO:0000313" key="2">
    <source>
        <dbReference type="Proteomes" id="UP000887572"/>
    </source>
</evidence>
<feature type="signal peptide" evidence="1">
    <location>
        <begin position="1"/>
        <end position="18"/>
    </location>
</feature>
<proteinExistence type="predicted"/>
<organism evidence="2 3">
    <name type="scientific">Globodera rostochiensis</name>
    <name type="common">Golden nematode worm</name>
    <name type="synonym">Heterodera rostochiensis</name>
    <dbReference type="NCBI Taxonomy" id="31243"/>
    <lineage>
        <taxon>Eukaryota</taxon>
        <taxon>Metazoa</taxon>
        <taxon>Ecdysozoa</taxon>
        <taxon>Nematoda</taxon>
        <taxon>Chromadorea</taxon>
        <taxon>Rhabditida</taxon>
        <taxon>Tylenchina</taxon>
        <taxon>Tylenchomorpha</taxon>
        <taxon>Tylenchoidea</taxon>
        <taxon>Heteroderidae</taxon>
        <taxon>Heteroderinae</taxon>
        <taxon>Globodera</taxon>
    </lineage>
</organism>
<evidence type="ECO:0000256" key="1">
    <source>
        <dbReference type="SAM" id="SignalP"/>
    </source>
</evidence>
<evidence type="ECO:0000313" key="3">
    <source>
        <dbReference type="WBParaSite" id="Gr19_v10_g6525.t1"/>
    </source>
</evidence>
<reference evidence="3" key="1">
    <citation type="submission" date="2022-11" db="UniProtKB">
        <authorList>
            <consortium name="WormBaseParasite"/>
        </authorList>
    </citation>
    <scope>IDENTIFICATION</scope>
</reference>
<sequence length="124" mass="13653">MLCKFLSSAIFSLSPISARCSVAISRCKWKVQMGGVSIKLALFVIAKRRVTICPIAGGGVLLAAGRQSIDRLEQILQVNVVVVVVHTVHPMLTDRYHDKCGRHLRITTFADWTFVDQATLADES</sequence>
<keyword evidence="2" id="KW-1185">Reference proteome</keyword>
<dbReference type="AlphaFoldDB" id="A0A914I3N3"/>
<keyword evidence="1" id="KW-0732">Signal</keyword>
<name>A0A914I3N3_GLORO</name>
<dbReference type="Proteomes" id="UP000887572">
    <property type="component" value="Unplaced"/>
</dbReference>
<protein>
    <submittedName>
        <fullName evidence="3">Secreted protein</fullName>
    </submittedName>
</protein>
<dbReference type="WBParaSite" id="Gr19_v10_g6525.t1">
    <property type="protein sequence ID" value="Gr19_v10_g6525.t1"/>
    <property type="gene ID" value="Gr19_v10_g6525"/>
</dbReference>
<accession>A0A914I3N3</accession>
<feature type="chain" id="PRO_5037640658" evidence="1">
    <location>
        <begin position="19"/>
        <end position="124"/>
    </location>
</feature>